<reference evidence="2" key="1">
    <citation type="submission" date="2016-10" db="EMBL/GenBank/DDBJ databases">
        <authorList>
            <person name="Varghese N."/>
            <person name="Submissions S."/>
        </authorList>
    </citation>
    <scope>NUCLEOTIDE SEQUENCE [LARGE SCALE GENOMIC DNA]</scope>
    <source>
        <strain evidence="2">DSM 26348</strain>
    </source>
</reference>
<dbReference type="OrthoDB" id="9804786at2"/>
<dbReference type="InterPro" id="IPR050141">
    <property type="entry name" value="GCL_type2/YbdK_subfam"/>
</dbReference>
<organism evidence="1 2">
    <name type="scientific">Planctomicrobium piriforme</name>
    <dbReference type="NCBI Taxonomy" id="1576369"/>
    <lineage>
        <taxon>Bacteria</taxon>
        <taxon>Pseudomonadati</taxon>
        <taxon>Planctomycetota</taxon>
        <taxon>Planctomycetia</taxon>
        <taxon>Planctomycetales</taxon>
        <taxon>Planctomycetaceae</taxon>
        <taxon>Planctomicrobium</taxon>
    </lineage>
</organism>
<dbReference type="GO" id="GO:0042398">
    <property type="term" value="P:modified amino acid biosynthetic process"/>
    <property type="evidence" value="ECO:0007669"/>
    <property type="project" value="InterPro"/>
</dbReference>
<dbReference type="PANTHER" id="PTHR36510:SF1">
    <property type="entry name" value="GLUTAMATE--CYSTEINE LIGASE 2-RELATED"/>
    <property type="match status" value="1"/>
</dbReference>
<dbReference type="InterPro" id="IPR014746">
    <property type="entry name" value="Gln_synth/guanido_kin_cat_dom"/>
</dbReference>
<dbReference type="PANTHER" id="PTHR36510">
    <property type="entry name" value="GLUTAMATE--CYSTEINE LIGASE 2-RELATED"/>
    <property type="match status" value="1"/>
</dbReference>
<dbReference type="EMBL" id="FOQD01000025">
    <property type="protein sequence ID" value="SFJ61766.1"/>
    <property type="molecule type" value="Genomic_DNA"/>
</dbReference>
<proteinExistence type="predicted"/>
<name>A0A1I3SWB6_9PLAN</name>
<evidence type="ECO:0000313" key="1">
    <source>
        <dbReference type="EMBL" id="SFJ61766.1"/>
    </source>
</evidence>
<sequence>MSLHLFDAFGIELEYMIVDAAALNVRPISDFVLQDAEGNPTSEIERGDISWSNELTHHVIELKTNGPAPDLTVLAAEFQQSVQDINAKLAETNARLLPTAMHPWMDPDSEMQLWPHEYHTVYETFDKIFDCRGHGWANLQSMHINLPFSGDEEFGRLHAAIRLILPLLPAIAASSPFKDGRRTGLVDSRLDVYRRNAKGVASVTGRVIPEPVYDFAGYDREIFQPMFRDIAPLDPDGVLRNEFLNARGAIARFSRGAIEIRVIDVQECPVADLAIAALTIGVLKLLVAETWSSTIDQQSVSIDTLEPVLLAAIEQGEKAVISDPEVLRQFGVLRPSVTLSQLWMHLYDVVSRQDALFRQNYGRTLAVILNQGCLSSRILKTLNGKEDRASLTEVYRRLADCLATGEQFRSDR</sequence>
<gene>
    <name evidence="1" type="ORF">SAMN05421753_12566</name>
</gene>
<dbReference type="InterPro" id="IPR006336">
    <property type="entry name" value="GCS2"/>
</dbReference>
<dbReference type="GO" id="GO:0004357">
    <property type="term" value="F:glutamate-cysteine ligase activity"/>
    <property type="evidence" value="ECO:0007669"/>
    <property type="project" value="InterPro"/>
</dbReference>
<keyword evidence="1" id="KW-0436">Ligase</keyword>
<keyword evidence="2" id="KW-1185">Reference proteome</keyword>
<accession>A0A1I3SWB6</accession>
<evidence type="ECO:0000313" key="2">
    <source>
        <dbReference type="Proteomes" id="UP000199518"/>
    </source>
</evidence>
<dbReference type="SUPFAM" id="SSF55931">
    <property type="entry name" value="Glutamine synthetase/guanido kinase"/>
    <property type="match status" value="1"/>
</dbReference>
<dbReference type="Pfam" id="PF04107">
    <property type="entry name" value="GCS2"/>
    <property type="match status" value="1"/>
</dbReference>
<dbReference type="Gene3D" id="3.30.590.20">
    <property type="match status" value="1"/>
</dbReference>
<dbReference type="AlphaFoldDB" id="A0A1I3SWB6"/>
<dbReference type="RefSeq" id="WP_092056874.1">
    <property type="nucleotide sequence ID" value="NZ_FOQD01000025.1"/>
</dbReference>
<protein>
    <submittedName>
        <fullName evidence="1">Glutamate-cysteine ligase family 2(GCS2)</fullName>
    </submittedName>
</protein>
<dbReference type="STRING" id="1576369.SAMN05421753_12566"/>
<dbReference type="Proteomes" id="UP000199518">
    <property type="component" value="Unassembled WGS sequence"/>
</dbReference>